<reference evidence="2" key="1">
    <citation type="submission" date="2020-06" db="EMBL/GenBank/DDBJ databases">
        <authorList>
            <person name="Li T."/>
            <person name="Hu X."/>
            <person name="Zhang T."/>
            <person name="Song X."/>
            <person name="Zhang H."/>
            <person name="Dai N."/>
            <person name="Sheng W."/>
            <person name="Hou X."/>
            <person name="Wei L."/>
        </authorList>
    </citation>
    <scope>NUCLEOTIDE SEQUENCE</scope>
    <source>
        <strain evidence="2">G02</strain>
        <tissue evidence="2">Leaf</tissue>
    </source>
</reference>
<evidence type="ECO:0000313" key="2">
    <source>
        <dbReference type="EMBL" id="KAL0319742.1"/>
    </source>
</evidence>
<dbReference type="EMBL" id="JACGWJ010000024">
    <property type="protein sequence ID" value="KAL0319742.1"/>
    <property type="molecule type" value="Genomic_DNA"/>
</dbReference>
<protein>
    <submittedName>
        <fullName evidence="2">Uncharacterized protein</fullName>
    </submittedName>
</protein>
<dbReference type="AlphaFoldDB" id="A0AAW2LKH8"/>
<accession>A0AAW2LKH8</accession>
<evidence type="ECO:0000256" key="1">
    <source>
        <dbReference type="SAM" id="MobiDB-lite"/>
    </source>
</evidence>
<gene>
    <name evidence="2" type="ORF">Sradi_5235700</name>
</gene>
<proteinExistence type="predicted"/>
<comment type="caution">
    <text evidence="2">The sequence shown here is derived from an EMBL/GenBank/DDBJ whole genome shotgun (WGS) entry which is preliminary data.</text>
</comment>
<reference evidence="2" key="2">
    <citation type="journal article" date="2024" name="Plant">
        <title>Genomic evolution and insights into agronomic trait innovations of Sesamum species.</title>
        <authorList>
            <person name="Miao H."/>
            <person name="Wang L."/>
            <person name="Qu L."/>
            <person name="Liu H."/>
            <person name="Sun Y."/>
            <person name="Le M."/>
            <person name="Wang Q."/>
            <person name="Wei S."/>
            <person name="Zheng Y."/>
            <person name="Lin W."/>
            <person name="Duan Y."/>
            <person name="Cao H."/>
            <person name="Xiong S."/>
            <person name="Wang X."/>
            <person name="Wei L."/>
            <person name="Li C."/>
            <person name="Ma Q."/>
            <person name="Ju M."/>
            <person name="Zhao R."/>
            <person name="Li G."/>
            <person name="Mu C."/>
            <person name="Tian Q."/>
            <person name="Mei H."/>
            <person name="Zhang T."/>
            <person name="Gao T."/>
            <person name="Zhang H."/>
        </authorList>
    </citation>
    <scope>NUCLEOTIDE SEQUENCE</scope>
    <source>
        <strain evidence="2">G02</strain>
    </source>
</reference>
<organism evidence="2">
    <name type="scientific">Sesamum radiatum</name>
    <name type="common">Black benniseed</name>
    <dbReference type="NCBI Taxonomy" id="300843"/>
    <lineage>
        <taxon>Eukaryota</taxon>
        <taxon>Viridiplantae</taxon>
        <taxon>Streptophyta</taxon>
        <taxon>Embryophyta</taxon>
        <taxon>Tracheophyta</taxon>
        <taxon>Spermatophyta</taxon>
        <taxon>Magnoliopsida</taxon>
        <taxon>eudicotyledons</taxon>
        <taxon>Gunneridae</taxon>
        <taxon>Pentapetalae</taxon>
        <taxon>asterids</taxon>
        <taxon>lamiids</taxon>
        <taxon>Lamiales</taxon>
        <taxon>Pedaliaceae</taxon>
        <taxon>Sesamum</taxon>
    </lineage>
</organism>
<name>A0AAW2LKH8_SESRA</name>
<sequence length="78" mass="8397">MAAHEWWSTAEQWWLNGCGHGSGGVGNWAANGGEEARARRRSWAVDAVVAVVRQGRSHDGGVRLGRRGAAEREGGENE</sequence>
<feature type="compositionally biased region" description="Basic and acidic residues" evidence="1">
    <location>
        <begin position="68"/>
        <end position="78"/>
    </location>
</feature>
<feature type="region of interest" description="Disordered" evidence="1">
    <location>
        <begin position="58"/>
        <end position="78"/>
    </location>
</feature>